<evidence type="ECO:0000313" key="3">
    <source>
        <dbReference type="EMBL" id="GEN82450.1"/>
    </source>
</evidence>
<protein>
    <recommendedName>
        <fullName evidence="2">DUF1468 domain-containing protein</fullName>
    </recommendedName>
</protein>
<accession>A0A511Z4U5</accession>
<feature type="domain" description="DUF1468" evidence="2">
    <location>
        <begin position="9"/>
        <end position="148"/>
    </location>
</feature>
<gene>
    <name evidence="3" type="ORF">SLU01_07620</name>
</gene>
<organism evidence="3 4">
    <name type="scientific">Sporosarcina luteola</name>
    <dbReference type="NCBI Taxonomy" id="582850"/>
    <lineage>
        <taxon>Bacteria</taxon>
        <taxon>Bacillati</taxon>
        <taxon>Bacillota</taxon>
        <taxon>Bacilli</taxon>
        <taxon>Bacillales</taxon>
        <taxon>Caryophanaceae</taxon>
        <taxon>Sporosarcina</taxon>
    </lineage>
</organism>
<keyword evidence="1" id="KW-0812">Transmembrane</keyword>
<feature type="transmembrane region" description="Helical" evidence="1">
    <location>
        <begin position="39"/>
        <end position="58"/>
    </location>
</feature>
<reference evidence="3 4" key="1">
    <citation type="submission" date="2019-07" db="EMBL/GenBank/DDBJ databases">
        <title>Whole genome shotgun sequence of Sporosarcina luteola NBRC 105378.</title>
        <authorList>
            <person name="Hosoyama A."/>
            <person name="Uohara A."/>
            <person name="Ohji S."/>
            <person name="Ichikawa N."/>
        </authorList>
    </citation>
    <scope>NUCLEOTIDE SEQUENCE [LARGE SCALE GENOMIC DNA]</scope>
    <source>
        <strain evidence="3 4">NBRC 105378</strain>
    </source>
</reference>
<evidence type="ECO:0000259" key="2">
    <source>
        <dbReference type="Pfam" id="PF07331"/>
    </source>
</evidence>
<dbReference type="EMBL" id="BJYL01000008">
    <property type="protein sequence ID" value="GEN82450.1"/>
    <property type="molecule type" value="Genomic_DNA"/>
</dbReference>
<sequence length="154" mass="17491">MLSSQNKKVSLFLIVLGVVFVIMSVRLPEYPLVPVDADAIPIILGCLLIFLSILLFFIKDEPKDSEDSEQSEPFFNADRKMLFLFGGFILLYIVLLEWLGFLITTALFIFTSTFALGYKKHVTNIIVAIAIPIVFYYLFNYVLKISLPKGILPF</sequence>
<keyword evidence="1" id="KW-1133">Transmembrane helix</keyword>
<keyword evidence="4" id="KW-1185">Reference proteome</keyword>
<feature type="transmembrane region" description="Helical" evidence="1">
    <location>
        <begin position="9"/>
        <end position="27"/>
    </location>
</feature>
<dbReference type="Proteomes" id="UP000321901">
    <property type="component" value="Unassembled WGS sequence"/>
</dbReference>
<proteinExistence type="predicted"/>
<name>A0A511Z4U5_9BACL</name>
<feature type="transmembrane region" description="Helical" evidence="1">
    <location>
        <begin position="122"/>
        <end position="143"/>
    </location>
</feature>
<dbReference type="InterPro" id="IPR009936">
    <property type="entry name" value="DUF1468"/>
</dbReference>
<keyword evidence="1" id="KW-0472">Membrane</keyword>
<dbReference type="AlphaFoldDB" id="A0A511Z4U5"/>
<evidence type="ECO:0000256" key="1">
    <source>
        <dbReference type="SAM" id="Phobius"/>
    </source>
</evidence>
<feature type="transmembrane region" description="Helical" evidence="1">
    <location>
        <begin position="82"/>
        <end position="110"/>
    </location>
</feature>
<evidence type="ECO:0000313" key="4">
    <source>
        <dbReference type="Proteomes" id="UP000321901"/>
    </source>
</evidence>
<comment type="caution">
    <text evidence="3">The sequence shown here is derived from an EMBL/GenBank/DDBJ whole genome shotgun (WGS) entry which is preliminary data.</text>
</comment>
<dbReference type="Pfam" id="PF07331">
    <property type="entry name" value="TctB"/>
    <property type="match status" value="1"/>
</dbReference>